<dbReference type="InterPro" id="IPR033905">
    <property type="entry name" value="Secretory_peroxidase"/>
</dbReference>
<keyword evidence="9 19" id="KW-0560">Oxidoreductase</keyword>
<dbReference type="GO" id="GO:0046872">
    <property type="term" value="F:metal ion binding"/>
    <property type="evidence" value="ECO:0007669"/>
    <property type="project" value="UniProtKB-UniRule"/>
</dbReference>
<feature type="active site" description="Proton acceptor" evidence="14">
    <location>
        <position position="73"/>
    </location>
</feature>
<feature type="binding site" evidence="16">
    <location>
        <position position="81"/>
    </location>
    <ligand>
        <name>Ca(2+)</name>
        <dbReference type="ChEBI" id="CHEBI:29108"/>
        <label>1</label>
    </ligand>
</feature>
<name>A0A061E0R3_THECC</name>
<dbReference type="InParanoid" id="A0A061E0R3"/>
<evidence type="ECO:0000256" key="19">
    <source>
        <dbReference type="RuleBase" id="RU362060"/>
    </source>
</evidence>
<evidence type="ECO:0000256" key="7">
    <source>
        <dbReference type="ARBA" id="ARBA00022723"/>
    </source>
</evidence>
<evidence type="ECO:0000256" key="11">
    <source>
        <dbReference type="ARBA" id="ARBA00023157"/>
    </source>
</evidence>
<feature type="binding site" evidence="16">
    <location>
        <position position="83"/>
    </location>
    <ligand>
        <name>Ca(2+)</name>
        <dbReference type="ChEBI" id="CHEBI:29108"/>
        <label>1</label>
    </ligand>
</feature>
<keyword evidence="10 16" id="KW-0408">Iron</keyword>
<feature type="domain" description="Plant heme peroxidase family profile" evidence="21">
    <location>
        <begin position="32"/>
        <end position="333"/>
    </location>
</feature>
<dbReference type="PANTHER" id="PTHR31388:SF34">
    <property type="entry name" value="PEROXIDASE 10"/>
    <property type="match status" value="1"/>
</dbReference>
<comment type="cofactor">
    <cofactor evidence="16 19">
        <name>heme b</name>
        <dbReference type="ChEBI" id="CHEBI:60344"/>
    </cofactor>
    <text evidence="16 19">Binds 1 heme b (iron(II)-protoporphyrin IX) group per subunit.</text>
</comment>
<keyword evidence="7 16" id="KW-0479">Metal-binding</keyword>
<dbReference type="HOGENOM" id="CLU_010543_0_1_1"/>
<evidence type="ECO:0000256" key="12">
    <source>
        <dbReference type="ARBA" id="ARBA00023180"/>
    </source>
</evidence>
<dbReference type="GO" id="GO:0140825">
    <property type="term" value="F:lactoperoxidase activity"/>
    <property type="evidence" value="ECO:0007669"/>
    <property type="project" value="UniProtKB-EC"/>
</dbReference>
<feature type="disulfide bond" evidence="18">
    <location>
        <begin position="128"/>
        <end position="329"/>
    </location>
</feature>
<dbReference type="InterPro" id="IPR019794">
    <property type="entry name" value="Peroxidases_AS"/>
</dbReference>
<dbReference type="OMA" id="LPRIIRW"/>
<keyword evidence="20" id="KW-1133">Transmembrane helix</keyword>
<evidence type="ECO:0000256" key="4">
    <source>
        <dbReference type="ARBA" id="ARBA00012313"/>
    </source>
</evidence>
<keyword evidence="20" id="KW-0812">Transmembrane</keyword>
<feature type="binding site" evidence="16">
    <location>
        <position position="74"/>
    </location>
    <ligand>
        <name>Ca(2+)</name>
        <dbReference type="ChEBI" id="CHEBI:29108"/>
        <label>1</label>
    </ligand>
</feature>
<keyword evidence="20" id="KW-0472">Membrane</keyword>
<dbReference type="AlphaFoldDB" id="A0A061E0R3"/>
<dbReference type="PROSITE" id="PS00435">
    <property type="entry name" value="PEROXIDASE_1"/>
    <property type="match status" value="1"/>
</dbReference>
<dbReference type="FunFam" id="1.10.420.10:FF:000001">
    <property type="entry name" value="Peroxidase"/>
    <property type="match status" value="1"/>
</dbReference>
<evidence type="ECO:0000313" key="23">
    <source>
        <dbReference type="Proteomes" id="UP000026915"/>
    </source>
</evidence>
<dbReference type="GO" id="GO:0042744">
    <property type="term" value="P:hydrogen peroxide catabolic process"/>
    <property type="evidence" value="ECO:0007669"/>
    <property type="project" value="UniProtKB-KW"/>
</dbReference>
<comment type="subcellular location">
    <subcellularLocation>
        <location evidence="19">Secreted</location>
    </subcellularLocation>
</comment>
<evidence type="ECO:0000256" key="3">
    <source>
        <dbReference type="ARBA" id="ARBA00006873"/>
    </source>
</evidence>
<keyword evidence="5 19" id="KW-0575">Peroxidase</keyword>
<evidence type="ECO:0000256" key="14">
    <source>
        <dbReference type="PIRSR" id="PIRSR600823-1"/>
    </source>
</evidence>
<dbReference type="STRING" id="3641.A0A061E0R3"/>
<gene>
    <name evidence="22" type="ORF">TCM_007001</name>
</gene>
<sequence length="334" mass="36923">MGHKLFSYFTLPFLVYLYLIPFVCPYHSANSQLDYRFYDRSCPRLSSMVKYGVWAAYKNDIRIAASLLRLHFHDCFVNGCDASVLLDDTEDFQGEKNAFPNRNSARGYEVIDNIKADVERFCPSTVSCVDILTLAAREAVVLSGGPFWPVLLGRRDGTTASQQAANEQLPSPIEPMENITAKFTSKGLDLKDVVVLSGAHTIGYAQCFTFKRRLFNFLGTGRPDPTLDASALASLQSMCPNMDSSNSNLAPLDSASTYRFDNMYYTNLVNNTGLLESDQALMQDPKTAAMVNSYSTNPYLFGNDFATSMAKLGNIGVLTGKKGQIRKKCGSVNL</sequence>
<comment type="similarity">
    <text evidence="3">Belongs to the peroxidase family. Ascorbate peroxidase subfamily.</text>
</comment>
<dbReference type="InterPro" id="IPR002016">
    <property type="entry name" value="Haem_peroxidase"/>
</dbReference>
<comment type="catalytic activity">
    <reaction evidence="1 19">
        <text>2 a phenolic donor + H2O2 = 2 a phenolic radical donor + 2 H2O</text>
        <dbReference type="Rhea" id="RHEA:56136"/>
        <dbReference type="ChEBI" id="CHEBI:15377"/>
        <dbReference type="ChEBI" id="CHEBI:16240"/>
        <dbReference type="ChEBI" id="CHEBI:139520"/>
        <dbReference type="ChEBI" id="CHEBI:139521"/>
        <dbReference type="EC" id="1.11.1.7"/>
    </reaction>
</comment>
<dbReference type="Gene3D" id="1.10.420.10">
    <property type="entry name" value="Peroxidase, domain 2"/>
    <property type="match status" value="1"/>
</dbReference>
<dbReference type="InterPro" id="IPR010255">
    <property type="entry name" value="Haem_peroxidase_sf"/>
</dbReference>
<keyword evidence="11 18" id="KW-1015">Disulfide bond</keyword>
<feature type="transmembrane region" description="Helical" evidence="20">
    <location>
        <begin position="6"/>
        <end position="26"/>
    </location>
</feature>
<feature type="site" description="Transition state stabilizer" evidence="17">
    <location>
        <position position="69"/>
    </location>
</feature>
<dbReference type="eggNOG" id="ENOG502QTKX">
    <property type="taxonomic scope" value="Eukaryota"/>
</dbReference>
<keyword evidence="8 16" id="KW-0106">Calcium</keyword>
<dbReference type="InterPro" id="IPR000823">
    <property type="entry name" value="Peroxidase_pln"/>
</dbReference>
<keyword evidence="19" id="KW-0964">Secreted</keyword>
<dbReference type="GO" id="GO:0005576">
    <property type="term" value="C:extracellular region"/>
    <property type="evidence" value="ECO:0007669"/>
    <property type="project" value="UniProtKB-SubCell"/>
</dbReference>
<dbReference type="GO" id="GO:0009505">
    <property type="term" value="C:plant-type cell wall"/>
    <property type="evidence" value="ECO:0000318"/>
    <property type="project" value="GO_Central"/>
</dbReference>
<evidence type="ECO:0000256" key="9">
    <source>
        <dbReference type="ARBA" id="ARBA00023002"/>
    </source>
</evidence>
<dbReference type="FunCoup" id="A0A061E0R3">
    <property type="interactions" value="82"/>
</dbReference>
<comment type="similarity">
    <text evidence="19">Belongs to the peroxidase family. Classical plant (class III) peroxidase subfamily.</text>
</comment>
<dbReference type="PRINTS" id="PR00461">
    <property type="entry name" value="PLPEROXIDASE"/>
</dbReference>
<dbReference type="Gramene" id="EOX98187">
    <property type="protein sequence ID" value="EOX98187"/>
    <property type="gene ID" value="TCM_007001"/>
</dbReference>
<keyword evidence="6 19" id="KW-0349">Heme</keyword>
<proteinExistence type="inferred from homology"/>
<evidence type="ECO:0000256" key="2">
    <source>
        <dbReference type="ARBA" id="ARBA00002322"/>
    </source>
</evidence>
<keyword evidence="23" id="KW-1185">Reference proteome</keyword>
<evidence type="ECO:0000256" key="15">
    <source>
        <dbReference type="PIRSR" id="PIRSR600823-2"/>
    </source>
</evidence>
<dbReference type="PROSITE" id="PS50873">
    <property type="entry name" value="PEROXIDASE_4"/>
    <property type="match status" value="1"/>
</dbReference>
<evidence type="ECO:0000256" key="10">
    <source>
        <dbReference type="ARBA" id="ARBA00023004"/>
    </source>
</evidence>
<feature type="binding site" evidence="16">
    <location>
        <position position="77"/>
    </location>
    <ligand>
        <name>Ca(2+)</name>
        <dbReference type="ChEBI" id="CHEBI:29108"/>
        <label>1</label>
    </ligand>
</feature>
<protein>
    <recommendedName>
        <fullName evidence="4 19">Peroxidase</fullName>
        <ecNumber evidence="4 19">1.11.1.7</ecNumber>
    </recommendedName>
</protein>
<keyword evidence="13 19" id="KW-0376">Hydrogen peroxide</keyword>
<reference evidence="22 23" key="1">
    <citation type="journal article" date="2013" name="Genome Biol.">
        <title>The genome sequence of the most widely cultivated cacao type and its use to identify candidate genes regulating pod color.</title>
        <authorList>
            <person name="Motamayor J.C."/>
            <person name="Mockaitis K."/>
            <person name="Schmutz J."/>
            <person name="Haiminen N."/>
            <person name="Iii D.L."/>
            <person name="Cornejo O."/>
            <person name="Findley S.D."/>
            <person name="Zheng P."/>
            <person name="Utro F."/>
            <person name="Royaert S."/>
            <person name="Saski C."/>
            <person name="Jenkins J."/>
            <person name="Podicheti R."/>
            <person name="Zhao M."/>
            <person name="Scheffler B.E."/>
            <person name="Stack J.C."/>
            <person name="Feltus F.A."/>
            <person name="Mustiga G.M."/>
            <person name="Amores F."/>
            <person name="Phillips W."/>
            <person name="Marelli J.P."/>
            <person name="May G.D."/>
            <person name="Shapiro H."/>
            <person name="Ma J."/>
            <person name="Bustamante C.D."/>
            <person name="Schnell R.J."/>
            <person name="Main D."/>
            <person name="Gilbert D."/>
            <person name="Parida L."/>
            <person name="Kuhn D.N."/>
        </authorList>
    </citation>
    <scope>NUCLEOTIDE SEQUENCE [LARGE SCALE GENOMIC DNA]</scope>
    <source>
        <strain evidence="23">cv. Matina 1-6</strain>
    </source>
</reference>
<comment type="cofactor">
    <cofactor evidence="16 19">
        <name>Ca(2+)</name>
        <dbReference type="ChEBI" id="CHEBI:29108"/>
    </cofactor>
    <text evidence="16 19">Binds 2 calcium ions per subunit.</text>
</comment>
<dbReference type="GO" id="GO:0020037">
    <property type="term" value="F:heme binding"/>
    <property type="evidence" value="ECO:0007669"/>
    <property type="project" value="UniProtKB-UniRule"/>
</dbReference>
<dbReference type="SUPFAM" id="SSF48113">
    <property type="entry name" value="Heme-dependent peroxidases"/>
    <property type="match status" value="1"/>
</dbReference>
<feature type="binding site" evidence="15">
    <location>
        <position position="170"/>
    </location>
    <ligand>
        <name>substrate</name>
    </ligand>
</feature>
<comment type="function">
    <text evidence="2">Removal of H(2)O(2), oxidation of toxic reductants, biosynthesis and degradation of lignin, suberization, auxin catabolism, response to environmental stresses such as wounding, pathogen attack and oxidative stress. These functions might be dependent on each isozyme/isoform in each plant tissue.</text>
</comment>
<feature type="binding site" evidence="16">
    <location>
        <position position="79"/>
    </location>
    <ligand>
        <name>Ca(2+)</name>
        <dbReference type="ChEBI" id="CHEBI:29108"/>
        <label>1</label>
    </ligand>
</feature>
<evidence type="ECO:0000256" key="8">
    <source>
        <dbReference type="ARBA" id="ARBA00022837"/>
    </source>
</evidence>
<evidence type="ECO:0000256" key="13">
    <source>
        <dbReference type="ARBA" id="ARBA00023324"/>
    </source>
</evidence>
<feature type="binding site" description="axial binding residue" evidence="16">
    <location>
        <position position="200"/>
    </location>
    <ligand>
        <name>heme b</name>
        <dbReference type="ChEBI" id="CHEBI:60344"/>
    </ligand>
    <ligandPart>
        <name>Fe</name>
        <dbReference type="ChEBI" id="CHEBI:18248"/>
    </ligandPart>
</feature>
<dbReference type="PANTHER" id="PTHR31388">
    <property type="entry name" value="PEROXIDASE 72-RELATED"/>
    <property type="match status" value="1"/>
</dbReference>
<evidence type="ECO:0000313" key="22">
    <source>
        <dbReference type="EMBL" id="EOX98187.1"/>
    </source>
</evidence>
<evidence type="ECO:0000256" key="17">
    <source>
        <dbReference type="PIRSR" id="PIRSR600823-4"/>
    </source>
</evidence>
<organism evidence="22 23">
    <name type="scientific">Theobroma cacao</name>
    <name type="common">Cacao</name>
    <name type="synonym">Cocoa</name>
    <dbReference type="NCBI Taxonomy" id="3641"/>
    <lineage>
        <taxon>Eukaryota</taxon>
        <taxon>Viridiplantae</taxon>
        <taxon>Streptophyta</taxon>
        <taxon>Embryophyta</taxon>
        <taxon>Tracheophyta</taxon>
        <taxon>Spermatophyta</taxon>
        <taxon>Magnoliopsida</taxon>
        <taxon>eudicotyledons</taxon>
        <taxon>Gunneridae</taxon>
        <taxon>Pentapetalae</taxon>
        <taxon>rosids</taxon>
        <taxon>malvids</taxon>
        <taxon>Malvales</taxon>
        <taxon>Malvaceae</taxon>
        <taxon>Byttnerioideae</taxon>
        <taxon>Theobroma</taxon>
    </lineage>
</organism>
<feature type="binding site" evidence="16">
    <location>
        <position position="261"/>
    </location>
    <ligand>
        <name>Ca(2+)</name>
        <dbReference type="ChEBI" id="CHEBI:29108"/>
        <label>2</label>
    </ligand>
</feature>
<evidence type="ECO:0000256" key="20">
    <source>
        <dbReference type="SAM" id="Phobius"/>
    </source>
</evidence>
<dbReference type="Gene3D" id="1.10.520.10">
    <property type="match status" value="1"/>
</dbReference>
<dbReference type="GO" id="GO:0006979">
    <property type="term" value="P:response to oxidative stress"/>
    <property type="evidence" value="ECO:0007669"/>
    <property type="project" value="UniProtKB-UniRule"/>
</dbReference>
<evidence type="ECO:0000256" key="5">
    <source>
        <dbReference type="ARBA" id="ARBA00022559"/>
    </source>
</evidence>
<dbReference type="EMBL" id="CM001880">
    <property type="protein sequence ID" value="EOX98187.1"/>
    <property type="molecule type" value="Genomic_DNA"/>
</dbReference>
<dbReference type="PRINTS" id="PR00458">
    <property type="entry name" value="PEROXIDASE"/>
</dbReference>
<feature type="disulfide bond" evidence="18">
    <location>
        <begin position="75"/>
        <end position="80"/>
    </location>
</feature>
<dbReference type="Pfam" id="PF00141">
    <property type="entry name" value="peroxidase"/>
    <property type="match status" value="1"/>
</dbReference>
<dbReference type="Proteomes" id="UP000026915">
    <property type="component" value="Chromosome 2"/>
</dbReference>
<keyword evidence="12" id="KW-0325">Glycoprotein</keyword>
<dbReference type="CDD" id="cd00693">
    <property type="entry name" value="secretory_peroxidase"/>
    <property type="match status" value="1"/>
</dbReference>
<feature type="binding site" evidence="16">
    <location>
        <position position="201"/>
    </location>
    <ligand>
        <name>Ca(2+)</name>
        <dbReference type="ChEBI" id="CHEBI:29108"/>
        <label>2</label>
    </ligand>
</feature>
<evidence type="ECO:0000256" key="6">
    <source>
        <dbReference type="ARBA" id="ARBA00022617"/>
    </source>
</evidence>
<dbReference type="GO" id="GO:0009611">
    <property type="term" value="P:response to wounding"/>
    <property type="evidence" value="ECO:0007669"/>
    <property type="project" value="EnsemblPlants"/>
</dbReference>
<feature type="disulfide bond" evidence="18">
    <location>
        <begin position="42"/>
        <end position="122"/>
    </location>
</feature>
<evidence type="ECO:0000256" key="16">
    <source>
        <dbReference type="PIRSR" id="PIRSR600823-3"/>
    </source>
</evidence>
<dbReference type="FunFam" id="1.10.520.10:FF:000001">
    <property type="entry name" value="Peroxidase"/>
    <property type="match status" value="1"/>
</dbReference>
<feature type="disulfide bond" evidence="18">
    <location>
        <begin position="207"/>
        <end position="239"/>
    </location>
</feature>
<evidence type="ECO:0000259" key="21">
    <source>
        <dbReference type="PROSITE" id="PS50873"/>
    </source>
</evidence>
<evidence type="ECO:0000256" key="1">
    <source>
        <dbReference type="ARBA" id="ARBA00000189"/>
    </source>
</evidence>
<dbReference type="EC" id="1.11.1.7" evidence="4 19"/>
<accession>A0A061E0R3</accession>
<dbReference type="PROSITE" id="PS00436">
    <property type="entry name" value="PEROXIDASE_2"/>
    <property type="match status" value="1"/>
</dbReference>
<evidence type="ECO:0000256" key="18">
    <source>
        <dbReference type="PIRSR" id="PIRSR600823-5"/>
    </source>
</evidence>
<feature type="binding site" evidence="16">
    <location>
        <position position="253"/>
    </location>
    <ligand>
        <name>Ca(2+)</name>
        <dbReference type="ChEBI" id="CHEBI:29108"/>
        <label>2</label>
    </ligand>
</feature>
<dbReference type="GO" id="GO:0004601">
    <property type="term" value="F:peroxidase activity"/>
    <property type="evidence" value="ECO:0000318"/>
    <property type="project" value="GO_Central"/>
</dbReference>
<dbReference type="InterPro" id="IPR019793">
    <property type="entry name" value="Peroxidases_heam-ligand_BS"/>
</dbReference>
<feature type="binding site" evidence="16">
    <location>
        <position position="95"/>
    </location>
    <ligand>
        <name>Ca(2+)</name>
        <dbReference type="ChEBI" id="CHEBI:29108"/>
        <label>1</label>
    </ligand>
</feature>